<dbReference type="InterPro" id="IPR002575">
    <property type="entry name" value="Aminoglycoside_PTrfase"/>
</dbReference>
<evidence type="ECO:0000313" key="2">
    <source>
        <dbReference type="EMBL" id="MBB5889494.1"/>
    </source>
</evidence>
<accession>A0A7W9NEK5</accession>
<proteinExistence type="predicted"/>
<dbReference type="Gene3D" id="3.90.1200.10">
    <property type="match status" value="1"/>
</dbReference>
<dbReference type="EMBL" id="JACHIR010000001">
    <property type="protein sequence ID" value="MBB5889494.1"/>
    <property type="molecule type" value="Genomic_DNA"/>
</dbReference>
<organism evidence="2 3">
    <name type="scientific">Kutzneria kofuensis</name>
    <dbReference type="NCBI Taxonomy" id="103725"/>
    <lineage>
        <taxon>Bacteria</taxon>
        <taxon>Bacillati</taxon>
        <taxon>Actinomycetota</taxon>
        <taxon>Actinomycetes</taxon>
        <taxon>Pseudonocardiales</taxon>
        <taxon>Pseudonocardiaceae</taxon>
        <taxon>Kutzneria</taxon>
    </lineage>
</organism>
<evidence type="ECO:0000313" key="3">
    <source>
        <dbReference type="Proteomes" id="UP000585638"/>
    </source>
</evidence>
<keyword evidence="2" id="KW-0418">Kinase</keyword>
<dbReference type="AlphaFoldDB" id="A0A7W9NEK5"/>
<gene>
    <name evidence="2" type="ORF">BJ998_000690</name>
</gene>
<keyword evidence="3" id="KW-1185">Reference proteome</keyword>
<keyword evidence="2" id="KW-0808">Transferase</keyword>
<comment type="caution">
    <text evidence="2">The sequence shown here is derived from an EMBL/GenBank/DDBJ whole genome shotgun (WGS) entry which is preliminary data.</text>
</comment>
<dbReference type="PANTHER" id="PTHR21310">
    <property type="entry name" value="AMINOGLYCOSIDE PHOSPHOTRANSFERASE-RELATED-RELATED"/>
    <property type="match status" value="1"/>
</dbReference>
<dbReference type="Pfam" id="PF01636">
    <property type="entry name" value="APH"/>
    <property type="match status" value="1"/>
</dbReference>
<feature type="domain" description="Aminoglycoside phosphotransferase" evidence="1">
    <location>
        <begin position="35"/>
        <end position="216"/>
    </location>
</feature>
<dbReference type="Proteomes" id="UP000585638">
    <property type="component" value="Unassembled WGS sequence"/>
</dbReference>
<evidence type="ECO:0000259" key="1">
    <source>
        <dbReference type="Pfam" id="PF01636"/>
    </source>
</evidence>
<dbReference type="InterPro" id="IPR011009">
    <property type="entry name" value="Kinase-like_dom_sf"/>
</dbReference>
<sequence>MTDLARTIAAAALGRDPGPLTATDSLSHDVYLGADVVVKIADGHTRLSREIALAPHLPAGITAPLLASGAHDAVRYACYTRVPGQPPDMNAVEAKTARALAEQAIQRLDRLHDWTPPAEALPTLRETLDHGGFTTQEALHEEIDRLSRHEVPRHLLDGLTAIAKDAPPRAKTTVPVHADCHWDNWLVDGDAVTALLDFEWARFGEPLDDWVFVIRFSGPHMVDVLDLVAEATALSKDVLRRECELREANFLAADLRIALETNPKMAAGNIRDLEEIIVGRYWWRSSSA</sequence>
<dbReference type="SUPFAM" id="SSF56112">
    <property type="entry name" value="Protein kinase-like (PK-like)"/>
    <property type="match status" value="1"/>
</dbReference>
<dbReference type="RefSeq" id="WP_184858391.1">
    <property type="nucleotide sequence ID" value="NZ_BAAAWY010000002.1"/>
</dbReference>
<reference evidence="2 3" key="1">
    <citation type="submission" date="2020-08" db="EMBL/GenBank/DDBJ databases">
        <title>Sequencing the genomes of 1000 actinobacteria strains.</title>
        <authorList>
            <person name="Klenk H.-P."/>
        </authorList>
    </citation>
    <scope>NUCLEOTIDE SEQUENCE [LARGE SCALE GENOMIC DNA]</scope>
    <source>
        <strain evidence="2 3">DSM 43851</strain>
    </source>
</reference>
<dbReference type="InterPro" id="IPR051678">
    <property type="entry name" value="AGP_Transferase"/>
</dbReference>
<name>A0A7W9NEK5_9PSEU</name>
<protein>
    <submittedName>
        <fullName evidence="2">Aminoglycoside phosphotransferase (APT) family kinase protein</fullName>
    </submittedName>
</protein>
<dbReference type="GO" id="GO:0016301">
    <property type="term" value="F:kinase activity"/>
    <property type="evidence" value="ECO:0007669"/>
    <property type="project" value="UniProtKB-KW"/>
</dbReference>